<dbReference type="PANTHER" id="PTHR30055:SF234">
    <property type="entry name" value="HTH-TYPE TRANSCRIPTIONAL REGULATOR BETI"/>
    <property type="match status" value="1"/>
</dbReference>
<keyword evidence="7" id="KW-1185">Reference proteome</keyword>
<dbReference type="PROSITE" id="PS01081">
    <property type="entry name" value="HTH_TETR_1"/>
    <property type="match status" value="1"/>
</dbReference>
<comment type="caution">
    <text evidence="6">The sequence shown here is derived from an EMBL/GenBank/DDBJ whole genome shotgun (WGS) entry which is preliminary data.</text>
</comment>
<dbReference type="EMBL" id="JACCBF010000001">
    <property type="protein sequence ID" value="NYD31130.1"/>
    <property type="molecule type" value="Genomic_DNA"/>
</dbReference>
<feature type="DNA-binding region" description="H-T-H motif" evidence="4">
    <location>
        <begin position="34"/>
        <end position="53"/>
    </location>
</feature>
<keyword evidence="3" id="KW-0804">Transcription</keyword>
<dbReference type="AlphaFoldDB" id="A0A852RQJ8"/>
<dbReference type="Proteomes" id="UP000582231">
    <property type="component" value="Unassembled WGS sequence"/>
</dbReference>
<evidence type="ECO:0000256" key="1">
    <source>
        <dbReference type="ARBA" id="ARBA00023015"/>
    </source>
</evidence>
<evidence type="ECO:0000256" key="4">
    <source>
        <dbReference type="PROSITE-ProRule" id="PRU00335"/>
    </source>
</evidence>
<dbReference type="PANTHER" id="PTHR30055">
    <property type="entry name" value="HTH-TYPE TRANSCRIPTIONAL REGULATOR RUTR"/>
    <property type="match status" value="1"/>
</dbReference>
<evidence type="ECO:0000313" key="7">
    <source>
        <dbReference type="Proteomes" id="UP000582231"/>
    </source>
</evidence>
<keyword evidence="1" id="KW-0805">Transcription regulation</keyword>
<dbReference type="InterPro" id="IPR041669">
    <property type="entry name" value="TetR_C_15"/>
</dbReference>
<reference evidence="6 7" key="1">
    <citation type="submission" date="2020-07" db="EMBL/GenBank/DDBJ databases">
        <title>Sequencing the genomes of 1000 actinobacteria strains.</title>
        <authorList>
            <person name="Klenk H.-P."/>
        </authorList>
    </citation>
    <scope>NUCLEOTIDE SEQUENCE [LARGE SCALE GENOMIC DNA]</scope>
    <source>
        <strain evidence="6 7">DSM 19082</strain>
    </source>
</reference>
<accession>A0A852RQJ8</accession>
<gene>
    <name evidence="6" type="ORF">BJ958_002676</name>
</gene>
<dbReference type="PRINTS" id="PR00455">
    <property type="entry name" value="HTHTETR"/>
</dbReference>
<dbReference type="Pfam" id="PF00440">
    <property type="entry name" value="TetR_N"/>
    <property type="match status" value="1"/>
</dbReference>
<dbReference type="InterPro" id="IPR009057">
    <property type="entry name" value="Homeodomain-like_sf"/>
</dbReference>
<dbReference type="GO" id="GO:0003700">
    <property type="term" value="F:DNA-binding transcription factor activity"/>
    <property type="evidence" value="ECO:0007669"/>
    <property type="project" value="TreeGrafter"/>
</dbReference>
<dbReference type="RefSeq" id="WP_273520771.1">
    <property type="nucleotide sequence ID" value="NZ_BAABEF010000001.1"/>
</dbReference>
<name>A0A852RQJ8_9ACTN</name>
<dbReference type="PROSITE" id="PS50977">
    <property type="entry name" value="HTH_TETR_2"/>
    <property type="match status" value="1"/>
</dbReference>
<evidence type="ECO:0000259" key="5">
    <source>
        <dbReference type="PROSITE" id="PS50977"/>
    </source>
</evidence>
<evidence type="ECO:0000256" key="2">
    <source>
        <dbReference type="ARBA" id="ARBA00023125"/>
    </source>
</evidence>
<sequence>MRKAPQQARSREMVERIVAAGRTVLVERGYDAFSTNRVATVAGVSPGSLYQYFPDKAAILEVVIDRYWEEVADRVAASLADRIGEFGPAMVRDTADALLTALEADRELLRVVAEELPVQRNRERRAALERRVRELVTTYLAARPGTTTRPNPAVTAWVVVLAIENLAMRWVLDQPEAVTRDQLLDEVLALVGGYLLA</sequence>
<dbReference type="Pfam" id="PF17918">
    <property type="entry name" value="TetR_C_15"/>
    <property type="match status" value="1"/>
</dbReference>
<feature type="domain" description="HTH tetR-type" evidence="5">
    <location>
        <begin position="11"/>
        <end position="71"/>
    </location>
</feature>
<organism evidence="6 7">
    <name type="scientific">Nocardioides kongjuensis</name>
    <dbReference type="NCBI Taxonomy" id="349522"/>
    <lineage>
        <taxon>Bacteria</taxon>
        <taxon>Bacillati</taxon>
        <taxon>Actinomycetota</taxon>
        <taxon>Actinomycetes</taxon>
        <taxon>Propionibacteriales</taxon>
        <taxon>Nocardioidaceae</taxon>
        <taxon>Nocardioides</taxon>
    </lineage>
</organism>
<protein>
    <submittedName>
        <fullName evidence="6">AcrR family transcriptional regulator</fullName>
    </submittedName>
</protein>
<dbReference type="Gene3D" id="1.10.357.10">
    <property type="entry name" value="Tetracycline Repressor, domain 2"/>
    <property type="match status" value="1"/>
</dbReference>
<dbReference type="InterPro" id="IPR023772">
    <property type="entry name" value="DNA-bd_HTH_TetR-type_CS"/>
</dbReference>
<dbReference type="InterPro" id="IPR001647">
    <property type="entry name" value="HTH_TetR"/>
</dbReference>
<keyword evidence="2 4" id="KW-0238">DNA-binding</keyword>
<dbReference type="GO" id="GO:0000976">
    <property type="term" value="F:transcription cis-regulatory region binding"/>
    <property type="evidence" value="ECO:0007669"/>
    <property type="project" value="TreeGrafter"/>
</dbReference>
<evidence type="ECO:0000256" key="3">
    <source>
        <dbReference type="ARBA" id="ARBA00023163"/>
    </source>
</evidence>
<proteinExistence type="predicted"/>
<evidence type="ECO:0000313" key="6">
    <source>
        <dbReference type="EMBL" id="NYD31130.1"/>
    </source>
</evidence>
<dbReference type="SUPFAM" id="SSF46689">
    <property type="entry name" value="Homeodomain-like"/>
    <property type="match status" value="1"/>
</dbReference>
<dbReference type="InterPro" id="IPR050109">
    <property type="entry name" value="HTH-type_TetR-like_transc_reg"/>
</dbReference>